<dbReference type="KEGG" id="hir:HETIRDRAFT_469700"/>
<dbReference type="GeneID" id="20677304"/>
<gene>
    <name evidence="2" type="ORF">HETIRDRAFT_469700</name>
</gene>
<protein>
    <recommendedName>
        <fullName evidence="4">SGT1-domain-containing protein</fullName>
    </recommendedName>
</protein>
<evidence type="ECO:0000313" key="3">
    <source>
        <dbReference type="Proteomes" id="UP000030671"/>
    </source>
</evidence>
<dbReference type="FunCoup" id="W4KPD2">
    <property type="interactions" value="737"/>
</dbReference>
<feature type="compositionally biased region" description="Polar residues" evidence="1">
    <location>
        <begin position="752"/>
        <end position="762"/>
    </location>
</feature>
<feature type="compositionally biased region" description="Polar residues" evidence="1">
    <location>
        <begin position="577"/>
        <end position="593"/>
    </location>
</feature>
<accession>W4KPD2</accession>
<dbReference type="PANTHER" id="PTHR13060:SF0">
    <property type="entry name" value="PROTEIN ECDYSONELESS HOMOLOG"/>
    <property type="match status" value="1"/>
</dbReference>
<feature type="compositionally biased region" description="Acidic residues" evidence="1">
    <location>
        <begin position="511"/>
        <end position="547"/>
    </location>
</feature>
<keyword evidence="3" id="KW-1185">Reference proteome</keyword>
<name>W4KPD2_HETIT</name>
<dbReference type="PANTHER" id="PTHR13060">
    <property type="entry name" value="SGT1 PROTEIN HSGT1 SUPPRESSOR OF GCR2"/>
    <property type="match status" value="1"/>
</dbReference>
<dbReference type="InterPro" id="IPR010770">
    <property type="entry name" value="Ecd"/>
</dbReference>
<proteinExistence type="predicted"/>
<dbReference type="Proteomes" id="UP000030671">
    <property type="component" value="Unassembled WGS sequence"/>
</dbReference>
<dbReference type="InParanoid" id="W4KPD2"/>
<reference evidence="2 3" key="1">
    <citation type="journal article" date="2012" name="New Phytol.">
        <title>Insight into trade-off between wood decay and parasitism from the genome of a fungal forest pathogen.</title>
        <authorList>
            <person name="Olson A."/>
            <person name="Aerts A."/>
            <person name="Asiegbu F."/>
            <person name="Belbahri L."/>
            <person name="Bouzid O."/>
            <person name="Broberg A."/>
            <person name="Canback B."/>
            <person name="Coutinho P.M."/>
            <person name="Cullen D."/>
            <person name="Dalman K."/>
            <person name="Deflorio G."/>
            <person name="van Diepen L.T."/>
            <person name="Dunand C."/>
            <person name="Duplessis S."/>
            <person name="Durling M."/>
            <person name="Gonthier P."/>
            <person name="Grimwood J."/>
            <person name="Fossdal C.G."/>
            <person name="Hansson D."/>
            <person name="Henrissat B."/>
            <person name="Hietala A."/>
            <person name="Himmelstrand K."/>
            <person name="Hoffmeister D."/>
            <person name="Hogberg N."/>
            <person name="James T.Y."/>
            <person name="Karlsson M."/>
            <person name="Kohler A."/>
            <person name="Kues U."/>
            <person name="Lee Y.H."/>
            <person name="Lin Y.C."/>
            <person name="Lind M."/>
            <person name="Lindquist E."/>
            <person name="Lombard V."/>
            <person name="Lucas S."/>
            <person name="Lunden K."/>
            <person name="Morin E."/>
            <person name="Murat C."/>
            <person name="Park J."/>
            <person name="Raffaello T."/>
            <person name="Rouze P."/>
            <person name="Salamov A."/>
            <person name="Schmutz J."/>
            <person name="Solheim H."/>
            <person name="Stahlberg J."/>
            <person name="Velez H."/>
            <person name="de Vries R.P."/>
            <person name="Wiebenga A."/>
            <person name="Woodward S."/>
            <person name="Yakovlev I."/>
            <person name="Garbelotto M."/>
            <person name="Martin F."/>
            <person name="Grigoriev I.V."/>
            <person name="Stenlid J."/>
        </authorList>
    </citation>
    <scope>NUCLEOTIDE SEQUENCE [LARGE SCALE GENOMIC DNA]</scope>
    <source>
        <strain evidence="2 3">TC 32-1</strain>
    </source>
</reference>
<feature type="region of interest" description="Disordered" evidence="1">
    <location>
        <begin position="506"/>
        <end position="646"/>
    </location>
</feature>
<dbReference type="eggNOG" id="KOG2406">
    <property type="taxonomic scope" value="Eukaryota"/>
</dbReference>
<sequence>MNNILNKPPAISEDTLQYTIYPPQGSSDRASVTAIAVAIQSFVDYVLQGFVWHRDPFELKVVQNLESKEWMLEGHMRVGDSVDDEWCTVYLLREMSAKWDLVISVRDSDGEFLLIEAADYLPSWVSPSNSENRVWIYKSHIHLIDLSHISPPSNKKTHRRLPGSKESDGEDAISLDAEGFLSIQDGLRLVRDSSTYTAAPAEVERAIWERLSGYPTALKQHIHVTKADLPLDVARALSSDPSLVQKAVETFYTRDALQLRAARKMSRFPPQPSVLRTVKMTRTAYAQLVGQKFYPPKIFGQWHENEGSNEWRWRDVGMKIACGFEMLFQESKNRSDASQTTIEGIHSVRDAQKDALRRHPDYAKYIQSLVFAGYFQGELEGSQLWTSLEDKAAQIFLQTRRQDDTSRASFASLVTTALLQAGTEAVQPSRDTEDPDEWLNIDSQSFDDMLEKKMGAPKTDVPINPDAMDVDLSEGELAKERKAEIEQASKLHDLAKKVETFLEGKGGIEGAEFEDEQSSGDEMDEFSDEKFSDDDSDDPDDDDDQDDGAAKLARREAMDKLVPGIDPSEYGKMPISFRNNSQRVAPTTVSTDTIGGAEDDGQVQQKPVRAPILMRDRYEGVDSDDETDEEDEIDEEEEEDQPQVVGEIEVDMEEEEDEFLEFSRQALGISDEQWTEIISERKNRGAFVPSHIKTESHSAGKAPNSSATEANTSEQRLREPQPGPRPNANPNLDSFEAVMQAMDAELARSRSQKSQGVPNSVPSADKGKGKANATTADDDADIETVMDAELQAALEQGEEDKDIDLDAEGGMDYNLIKNFLESFKSQGGLSGPVSSLAGRLQPGWSLPRDES</sequence>
<dbReference type="HOGENOM" id="CLU_006241_1_0_1"/>
<feature type="region of interest" description="Disordered" evidence="1">
    <location>
        <begin position="680"/>
        <end position="781"/>
    </location>
</feature>
<dbReference type="AlphaFoldDB" id="W4KPD2"/>
<organism evidence="2 3">
    <name type="scientific">Heterobasidion irregulare (strain TC 32-1)</name>
    <dbReference type="NCBI Taxonomy" id="747525"/>
    <lineage>
        <taxon>Eukaryota</taxon>
        <taxon>Fungi</taxon>
        <taxon>Dikarya</taxon>
        <taxon>Basidiomycota</taxon>
        <taxon>Agaricomycotina</taxon>
        <taxon>Agaricomycetes</taxon>
        <taxon>Russulales</taxon>
        <taxon>Bondarzewiaceae</taxon>
        <taxon>Heterobasidion</taxon>
        <taxon>Heterobasidion annosum species complex</taxon>
    </lineage>
</organism>
<dbReference type="EMBL" id="KI925454">
    <property type="protein sequence ID" value="ETW87564.1"/>
    <property type="molecule type" value="Genomic_DNA"/>
</dbReference>
<feature type="compositionally biased region" description="Acidic residues" evidence="1">
    <location>
        <begin position="621"/>
        <end position="641"/>
    </location>
</feature>
<dbReference type="STRING" id="747525.W4KPD2"/>
<evidence type="ECO:0000256" key="1">
    <source>
        <dbReference type="SAM" id="MobiDB-lite"/>
    </source>
</evidence>
<dbReference type="GO" id="GO:0005634">
    <property type="term" value="C:nucleus"/>
    <property type="evidence" value="ECO:0007669"/>
    <property type="project" value="TreeGrafter"/>
</dbReference>
<feature type="region of interest" description="Disordered" evidence="1">
    <location>
        <begin position="827"/>
        <end position="851"/>
    </location>
</feature>
<dbReference type="Pfam" id="PF07093">
    <property type="entry name" value="SGT1"/>
    <property type="match status" value="1"/>
</dbReference>
<feature type="compositionally biased region" description="Polar residues" evidence="1">
    <location>
        <begin position="703"/>
        <end position="714"/>
    </location>
</feature>
<dbReference type="RefSeq" id="XP_009541452.1">
    <property type="nucleotide sequence ID" value="XM_009543157.1"/>
</dbReference>
<evidence type="ECO:0000313" key="2">
    <source>
        <dbReference type="EMBL" id="ETW87564.1"/>
    </source>
</evidence>
<evidence type="ECO:0008006" key="4">
    <source>
        <dbReference type="Google" id="ProtNLM"/>
    </source>
</evidence>
<dbReference type="OrthoDB" id="27237at2759"/>